<evidence type="ECO:0000313" key="4">
    <source>
        <dbReference type="Proteomes" id="UP000321225"/>
    </source>
</evidence>
<dbReference type="EMBL" id="BJUW01000002">
    <property type="protein sequence ID" value="GEK85532.1"/>
    <property type="molecule type" value="Genomic_DNA"/>
</dbReference>
<sequence>MDESKGAAMTDEPTVTRNAENSRYEIHLGDTLAGFAEYKERPGEMLFTHTEVDPAFQGKGLAPVLAAQALADTVASGATIVPYCPYIARYLKRNEVEGANIRWPQLPDDPAGSNAS</sequence>
<dbReference type="InterPro" id="IPR045057">
    <property type="entry name" value="Gcn5-rel_NAT"/>
</dbReference>
<dbReference type="InterPro" id="IPR031165">
    <property type="entry name" value="GNAT_YJDJ"/>
</dbReference>
<dbReference type="SUPFAM" id="SSF55729">
    <property type="entry name" value="Acyl-CoA N-acyltransferases (Nat)"/>
    <property type="match status" value="1"/>
</dbReference>
<keyword evidence="4" id="KW-1185">Reference proteome</keyword>
<comment type="caution">
    <text evidence="3">The sequence shown here is derived from an EMBL/GenBank/DDBJ whole genome shotgun (WGS) entry which is preliminary data.</text>
</comment>
<evidence type="ECO:0000256" key="1">
    <source>
        <dbReference type="SAM" id="MobiDB-lite"/>
    </source>
</evidence>
<organism evidence="3 4">
    <name type="scientific">Microbacterium aerolatum</name>
    <dbReference type="NCBI Taxonomy" id="153731"/>
    <lineage>
        <taxon>Bacteria</taxon>
        <taxon>Bacillati</taxon>
        <taxon>Actinomycetota</taxon>
        <taxon>Actinomycetes</taxon>
        <taxon>Micrococcales</taxon>
        <taxon>Microbacteriaceae</taxon>
        <taxon>Microbacterium</taxon>
    </lineage>
</organism>
<reference evidence="3 4" key="1">
    <citation type="submission" date="2019-07" db="EMBL/GenBank/DDBJ databases">
        <title>Whole genome shotgun sequence of Microbacterium aerolatum NBRC 103071.</title>
        <authorList>
            <person name="Hosoyama A."/>
            <person name="Uohara A."/>
            <person name="Ohji S."/>
            <person name="Ichikawa N."/>
        </authorList>
    </citation>
    <scope>NUCLEOTIDE SEQUENCE [LARGE SCALE GENOMIC DNA]</scope>
    <source>
        <strain evidence="3 4">NBRC 103071</strain>
    </source>
</reference>
<dbReference type="InterPro" id="IPR016181">
    <property type="entry name" value="Acyl_CoA_acyltransferase"/>
</dbReference>
<dbReference type="Pfam" id="PF14542">
    <property type="entry name" value="Acetyltransf_CG"/>
    <property type="match status" value="1"/>
</dbReference>
<feature type="region of interest" description="Disordered" evidence="1">
    <location>
        <begin position="1"/>
        <end position="22"/>
    </location>
</feature>
<dbReference type="AlphaFoldDB" id="A0A511ABS8"/>
<dbReference type="Proteomes" id="UP000321225">
    <property type="component" value="Unassembled WGS sequence"/>
</dbReference>
<name>A0A511ABS8_9MICO</name>
<accession>A0A511ABS8</accession>
<dbReference type="PROSITE" id="PS51729">
    <property type="entry name" value="GNAT_YJDJ"/>
    <property type="match status" value="1"/>
</dbReference>
<protein>
    <recommendedName>
        <fullName evidence="2">N-acetyltransferase domain-containing protein</fullName>
    </recommendedName>
</protein>
<gene>
    <name evidence="3" type="ORF">MAE01_07080</name>
</gene>
<dbReference type="PANTHER" id="PTHR31435">
    <property type="entry name" value="PROTEIN NATD1"/>
    <property type="match status" value="1"/>
</dbReference>
<dbReference type="PANTHER" id="PTHR31435:SF10">
    <property type="entry name" value="BSR4717 PROTEIN"/>
    <property type="match status" value="1"/>
</dbReference>
<proteinExistence type="predicted"/>
<evidence type="ECO:0000259" key="2">
    <source>
        <dbReference type="PROSITE" id="PS51729"/>
    </source>
</evidence>
<feature type="domain" description="N-acetyltransferase" evidence="2">
    <location>
        <begin position="16"/>
        <end position="103"/>
    </location>
</feature>
<dbReference type="Gene3D" id="3.40.630.30">
    <property type="match status" value="1"/>
</dbReference>
<evidence type="ECO:0000313" key="3">
    <source>
        <dbReference type="EMBL" id="GEK85532.1"/>
    </source>
</evidence>